<dbReference type="GO" id="GO:0016788">
    <property type="term" value="F:hydrolase activity, acting on ester bonds"/>
    <property type="evidence" value="ECO:0007669"/>
    <property type="project" value="UniProtKB-ARBA"/>
</dbReference>
<keyword evidence="1" id="KW-0732">Signal</keyword>
<reference evidence="2" key="1">
    <citation type="submission" date="2020-02" db="EMBL/GenBank/DDBJ databases">
        <authorList>
            <person name="Meier V. D."/>
        </authorList>
    </citation>
    <scope>NUCLEOTIDE SEQUENCE</scope>
    <source>
        <strain evidence="2">AVDCRST_MAG64</strain>
    </source>
</reference>
<dbReference type="Gene3D" id="3.40.50.1110">
    <property type="entry name" value="SGNH hydrolase"/>
    <property type="match status" value="1"/>
</dbReference>
<sequence>MQTLARALSCVLAVAFLACPGAGGRAAPAARPAEGEHDGDKQALRVYHIGNSVTDTIRYPALKEMVASAGDTYAYGRHMIPGAPLEWIFKHPDSGFKEETGYYPEALRDHAWDVLTLQPFDRQLTSDDGTGDLEVATKLIDLALPKSPGLRVYVYQRWPRRLGDEKKGYTLDYAGQWAKKYTRGWDGTNETRDYFERLTRALRDARPALEHPVQLVPVGDVLLELDRRMKAGQVPGFKGVEELYHDGIHFNNVGSFVVGTTFLATLYRQDPAGSDPAAYAVKKESHDGDISAELAKAIQACAWDVVREHPLAGVAEE</sequence>
<evidence type="ECO:0000313" key="2">
    <source>
        <dbReference type="EMBL" id="CAA9444144.1"/>
    </source>
</evidence>
<dbReference type="EMBL" id="CADCUQ010001029">
    <property type="protein sequence ID" value="CAA9444144.1"/>
    <property type="molecule type" value="Genomic_DNA"/>
</dbReference>
<dbReference type="SUPFAM" id="SSF52266">
    <property type="entry name" value="SGNH hydrolase"/>
    <property type="match status" value="1"/>
</dbReference>
<evidence type="ECO:0000256" key="1">
    <source>
        <dbReference type="SAM" id="SignalP"/>
    </source>
</evidence>
<organism evidence="2">
    <name type="scientific">uncultured Phycisphaerae bacterium</name>
    <dbReference type="NCBI Taxonomy" id="904963"/>
    <lineage>
        <taxon>Bacteria</taxon>
        <taxon>Pseudomonadati</taxon>
        <taxon>Planctomycetota</taxon>
        <taxon>Phycisphaerae</taxon>
        <taxon>environmental samples</taxon>
    </lineage>
</organism>
<dbReference type="PROSITE" id="PS51257">
    <property type="entry name" value="PROKAR_LIPOPROTEIN"/>
    <property type="match status" value="1"/>
</dbReference>
<gene>
    <name evidence="2" type="ORF">AVDCRST_MAG64-4398</name>
</gene>
<name>A0A6J4QQD5_9BACT</name>
<feature type="signal peptide" evidence="1">
    <location>
        <begin position="1"/>
        <end position="26"/>
    </location>
</feature>
<proteinExistence type="predicted"/>
<evidence type="ECO:0008006" key="3">
    <source>
        <dbReference type="Google" id="ProtNLM"/>
    </source>
</evidence>
<protein>
    <recommendedName>
        <fullName evidence="3">SGNH/GDSL hydrolase family protein</fullName>
    </recommendedName>
</protein>
<feature type="chain" id="PRO_5027047632" description="SGNH/GDSL hydrolase family protein" evidence="1">
    <location>
        <begin position="27"/>
        <end position="317"/>
    </location>
</feature>
<accession>A0A6J4QQD5</accession>
<dbReference type="AlphaFoldDB" id="A0A6J4QQD5"/>
<dbReference type="InterPro" id="IPR036514">
    <property type="entry name" value="SGNH_hydro_sf"/>
</dbReference>